<feature type="transmembrane region" description="Helical" evidence="2">
    <location>
        <begin position="26"/>
        <end position="47"/>
    </location>
</feature>
<dbReference type="AlphaFoldDB" id="A0A1M7BT90"/>
<dbReference type="EMBL" id="FRCF01000002">
    <property type="protein sequence ID" value="SHL57779.1"/>
    <property type="molecule type" value="Genomic_DNA"/>
</dbReference>
<keyword evidence="2" id="KW-0812">Transmembrane</keyword>
<dbReference type="InterPro" id="IPR050695">
    <property type="entry name" value="N-acetylmuramoyl_amidase_3"/>
</dbReference>
<dbReference type="Proteomes" id="UP000184206">
    <property type="component" value="Unassembled WGS sequence"/>
</dbReference>
<dbReference type="RefSeq" id="WP_072708056.1">
    <property type="nucleotide sequence ID" value="NZ_FRCF01000002.1"/>
</dbReference>
<dbReference type="CDD" id="cd02696">
    <property type="entry name" value="MurNAc-LAA"/>
    <property type="match status" value="1"/>
</dbReference>
<dbReference type="PANTHER" id="PTHR30404:SF0">
    <property type="entry name" value="N-ACETYLMURAMOYL-L-ALANINE AMIDASE AMIC"/>
    <property type="match status" value="1"/>
</dbReference>
<evidence type="ECO:0000259" key="3">
    <source>
        <dbReference type="SMART" id="SM00646"/>
    </source>
</evidence>
<protein>
    <submittedName>
        <fullName evidence="4">N-acetylmuramoyl-L-alanine amidase</fullName>
    </submittedName>
</protein>
<reference evidence="4 5" key="1">
    <citation type="submission" date="2016-11" db="EMBL/GenBank/DDBJ databases">
        <authorList>
            <person name="Jaros S."/>
            <person name="Januszkiewicz K."/>
            <person name="Wedrychowicz H."/>
        </authorList>
    </citation>
    <scope>NUCLEOTIDE SEQUENCE [LARGE SCALE GENOMIC DNA]</scope>
    <source>
        <strain evidence="4 5">DSM 16010</strain>
    </source>
</reference>
<proteinExistence type="predicted"/>
<dbReference type="PANTHER" id="PTHR30404">
    <property type="entry name" value="N-ACETYLMURAMOYL-L-ALANINE AMIDASE"/>
    <property type="match status" value="1"/>
</dbReference>
<dbReference type="Pfam" id="PF01520">
    <property type="entry name" value="Amidase_3"/>
    <property type="match status" value="1"/>
</dbReference>
<evidence type="ECO:0000256" key="1">
    <source>
        <dbReference type="ARBA" id="ARBA00022801"/>
    </source>
</evidence>
<organism evidence="4 5">
    <name type="scientific">Lacicoccus alkaliphilus DSM 16010</name>
    <dbReference type="NCBI Taxonomy" id="1123231"/>
    <lineage>
        <taxon>Bacteria</taxon>
        <taxon>Bacillati</taxon>
        <taxon>Bacillota</taxon>
        <taxon>Bacilli</taxon>
        <taxon>Bacillales</taxon>
        <taxon>Salinicoccaceae</taxon>
        <taxon>Lacicoccus</taxon>
    </lineage>
</organism>
<keyword evidence="2" id="KW-1133">Transmembrane helix</keyword>
<dbReference type="OrthoDB" id="9806267at2"/>
<dbReference type="InterPro" id="IPR002508">
    <property type="entry name" value="MurNAc-LAA_cat"/>
</dbReference>
<keyword evidence="1" id="KW-0378">Hydrolase</keyword>
<keyword evidence="5" id="KW-1185">Reference proteome</keyword>
<dbReference type="SMART" id="SM00646">
    <property type="entry name" value="Ami_3"/>
    <property type="match status" value="1"/>
</dbReference>
<dbReference type="GO" id="GO:0030288">
    <property type="term" value="C:outer membrane-bounded periplasmic space"/>
    <property type="evidence" value="ECO:0007669"/>
    <property type="project" value="TreeGrafter"/>
</dbReference>
<keyword evidence="2" id="KW-0472">Membrane</keyword>
<gene>
    <name evidence="4" type="ORF">SAMN02745189_00563</name>
</gene>
<name>A0A1M7BT90_9BACL</name>
<sequence>MNGLNKGTGGFLRAFTGFLKHRKPVYIIPLFFIVSAMVIISAVYFLFQAMTAFAGSGEDGEWTRITMDFDQESDIAFNGETIVIDPGHGGRDPGAPSVSGKTEAEIVYSIAVKTAETLEAAGANVVFTRGEDEYASLDDREAEGDLFISLHSDAMEDPSITGFTTFYTYDHQRDFAETMNAALDEYSSFRNRGTQQSNFQVIWQLDYPATLIELGYLSNEIDDRLLSDEEYQALMARAIVEGIHDYLNGSA</sequence>
<dbReference type="GO" id="GO:0008745">
    <property type="term" value="F:N-acetylmuramoyl-L-alanine amidase activity"/>
    <property type="evidence" value="ECO:0007669"/>
    <property type="project" value="InterPro"/>
</dbReference>
<dbReference type="GO" id="GO:0009253">
    <property type="term" value="P:peptidoglycan catabolic process"/>
    <property type="evidence" value="ECO:0007669"/>
    <property type="project" value="InterPro"/>
</dbReference>
<accession>A0A1M7BT90</accession>
<feature type="domain" description="MurNAc-LAA" evidence="3">
    <location>
        <begin position="136"/>
        <end position="244"/>
    </location>
</feature>
<evidence type="ECO:0000313" key="5">
    <source>
        <dbReference type="Proteomes" id="UP000184206"/>
    </source>
</evidence>
<evidence type="ECO:0000313" key="4">
    <source>
        <dbReference type="EMBL" id="SHL57779.1"/>
    </source>
</evidence>
<dbReference type="STRING" id="1123231.SAMN02745189_00563"/>
<evidence type="ECO:0000256" key="2">
    <source>
        <dbReference type="SAM" id="Phobius"/>
    </source>
</evidence>
<dbReference type="Gene3D" id="3.40.630.40">
    <property type="entry name" value="Zn-dependent exopeptidases"/>
    <property type="match status" value="1"/>
</dbReference>
<dbReference type="SUPFAM" id="SSF53187">
    <property type="entry name" value="Zn-dependent exopeptidases"/>
    <property type="match status" value="1"/>
</dbReference>